<dbReference type="PANTHER" id="PTHR43428">
    <property type="entry name" value="ARSENATE REDUCTASE"/>
    <property type="match status" value="1"/>
</dbReference>
<dbReference type="SMART" id="SM00226">
    <property type="entry name" value="LMWPc"/>
    <property type="match status" value="1"/>
</dbReference>
<keyword evidence="1" id="KW-0059">Arsenical resistance</keyword>
<dbReference type="SUPFAM" id="SSF52788">
    <property type="entry name" value="Phosphotyrosine protein phosphatases I"/>
    <property type="match status" value="1"/>
</dbReference>
<dbReference type="GO" id="GO:0046685">
    <property type="term" value="P:response to arsenic-containing substance"/>
    <property type="evidence" value="ECO:0007669"/>
    <property type="project" value="UniProtKB-KW"/>
</dbReference>
<evidence type="ECO:0000259" key="2">
    <source>
        <dbReference type="SMART" id="SM00226"/>
    </source>
</evidence>
<feature type="domain" description="Phosphotyrosine protein phosphatase I" evidence="2">
    <location>
        <begin position="1"/>
        <end position="131"/>
    </location>
</feature>
<dbReference type="PANTHER" id="PTHR43428:SF1">
    <property type="entry name" value="ARSENATE REDUCTASE"/>
    <property type="match status" value="1"/>
</dbReference>
<sequence>MKIGFISHKNAVRSVMAEAVARKLLSDLGIKAEVFSAGVEPAKEVNPLTIKTLRDKGYTVNGLYPKPVSKIPYRKLDVVVTIGNEAKERCEFVVGHKRRENWLIEEPSESEESFKRTLEDIESHLKGLLKLS</sequence>
<evidence type="ECO:0000313" key="4">
    <source>
        <dbReference type="Proteomes" id="UP000267841"/>
    </source>
</evidence>
<dbReference type="Gene3D" id="3.40.50.2300">
    <property type="match status" value="1"/>
</dbReference>
<accession>A0A497XQT1</accession>
<dbReference type="Proteomes" id="UP000267841">
    <property type="component" value="Unassembled WGS sequence"/>
</dbReference>
<comment type="caution">
    <text evidence="3">The sequence shown here is derived from an EMBL/GenBank/DDBJ whole genome shotgun (WGS) entry which is preliminary data.</text>
</comment>
<protein>
    <submittedName>
        <fullName evidence="3">Protein-tyrosine-phosphatase</fullName>
    </submittedName>
</protein>
<name>A0A497XQT1_9AQUI</name>
<evidence type="ECO:0000256" key="1">
    <source>
        <dbReference type="ARBA" id="ARBA00022849"/>
    </source>
</evidence>
<evidence type="ECO:0000313" key="3">
    <source>
        <dbReference type="EMBL" id="RLJ70614.1"/>
    </source>
</evidence>
<dbReference type="EMBL" id="RCCJ01000001">
    <property type="protein sequence ID" value="RLJ70614.1"/>
    <property type="molecule type" value="Genomic_DNA"/>
</dbReference>
<dbReference type="InterPro" id="IPR023485">
    <property type="entry name" value="Ptyr_pPase"/>
</dbReference>
<dbReference type="OrthoDB" id="14725at2"/>
<reference evidence="3 4" key="1">
    <citation type="submission" date="2018-10" db="EMBL/GenBank/DDBJ databases">
        <title>Genomic Encyclopedia of Archaeal and Bacterial Type Strains, Phase II (KMG-II): from individual species to whole genera.</title>
        <authorList>
            <person name="Goeker M."/>
        </authorList>
    </citation>
    <scope>NUCLEOTIDE SEQUENCE [LARGE SCALE GENOMIC DNA]</scope>
    <source>
        <strain evidence="3 4">DSM 16510</strain>
    </source>
</reference>
<keyword evidence="4" id="KW-1185">Reference proteome</keyword>
<proteinExistence type="predicted"/>
<organism evidence="3 4">
    <name type="scientific">Hydrogenivirga caldilitoris</name>
    <dbReference type="NCBI Taxonomy" id="246264"/>
    <lineage>
        <taxon>Bacteria</taxon>
        <taxon>Pseudomonadati</taxon>
        <taxon>Aquificota</taxon>
        <taxon>Aquificia</taxon>
        <taxon>Aquificales</taxon>
        <taxon>Aquificaceae</taxon>
        <taxon>Hydrogenivirga</taxon>
    </lineage>
</organism>
<gene>
    <name evidence="3" type="ORF">BCF55_0891</name>
</gene>
<dbReference type="Pfam" id="PF01451">
    <property type="entry name" value="LMWPc"/>
    <property type="match status" value="1"/>
</dbReference>
<dbReference type="AlphaFoldDB" id="A0A497XQT1"/>
<dbReference type="InterPro" id="IPR036196">
    <property type="entry name" value="Ptyr_pPase_sf"/>
</dbReference>
<dbReference type="RefSeq" id="WP_121010551.1">
    <property type="nucleotide sequence ID" value="NZ_RCCJ01000001.1"/>
</dbReference>